<evidence type="ECO:0000256" key="3">
    <source>
        <dbReference type="ARBA" id="ARBA00022670"/>
    </source>
</evidence>
<keyword evidence="4" id="KW-0378">Hydrolase</keyword>
<organism evidence="7 8">
    <name type="scientific">Rothia terrae</name>
    <dbReference type="NCBI Taxonomy" id="396015"/>
    <lineage>
        <taxon>Bacteria</taxon>
        <taxon>Bacillati</taxon>
        <taxon>Actinomycetota</taxon>
        <taxon>Actinomycetes</taxon>
        <taxon>Micrococcales</taxon>
        <taxon>Micrococcaceae</taxon>
        <taxon>Rothia</taxon>
    </lineage>
</organism>
<evidence type="ECO:0000313" key="8">
    <source>
        <dbReference type="Proteomes" id="UP000516404"/>
    </source>
</evidence>
<dbReference type="KEGG" id="rter:IDM49_03925"/>
<dbReference type="PANTHER" id="PTHR23402:SF1">
    <property type="entry name" value="PYROGLUTAMYL-PEPTIDASE I"/>
    <property type="match status" value="1"/>
</dbReference>
<dbReference type="PANTHER" id="PTHR23402">
    <property type="entry name" value="PROTEASE FAMILY C15 PYROGLUTAMYL-PEPTIDASE I-RELATED"/>
    <property type="match status" value="1"/>
</dbReference>
<dbReference type="GO" id="GO:0016920">
    <property type="term" value="F:pyroglutamyl-peptidase activity"/>
    <property type="evidence" value="ECO:0007669"/>
    <property type="project" value="UniProtKB-EC"/>
</dbReference>
<dbReference type="EMBL" id="CP061539">
    <property type="protein sequence ID" value="QNV38427.1"/>
    <property type="molecule type" value="Genomic_DNA"/>
</dbReference>
<dbReference type="PROSITE" id="PS01334">
    <property type="entry name" value="PYRASE_CYS"/>
    <property type="match status" value="1"/>
</dbReference>
<evidence type="ECO:0000256" key="1">
    <source>
        <dbReference type="ARBA" id="ARBA00006641"/>
    </source>
</evidence>
<dbReference type="RefSeq" id="WP_190725095.1">
    <property type="nucleotide sequence ID" value="NZ_CP061539.1"/>
</dbReference>
<dbReference type="GO" id="GO:0005829">
    <property type="term" value="C:cytosol"/>
    <property type="evidence" value="ECO:0007669"/>
    <property type="project" value="InterPro"/>
</dbReference>
<keyword evidence="2" id="KW-0963">Cytoplasm</keyword>
<evidence type="ECO:0000256" key="6">
    <source>
        <dbReference type="PROSITE-ProRule" id="PRU10077"/>
    </source>
</evidence>
<dbReference type="GO" id="GO:0006508">
    <property type="term" value="P:proteolysis"/>
    <property type="evidence" value="ECO:0007669"/>
    <property type="project" value="UniProtKB-KW"/>
</dbReference>
<dbReference type="InterPro" id="IPR016125">
    <property type="entry name" value="Peptidase_C15-like"/>
</dbReference>
<dbReference type="Pfam" id="PF01470">
    <property type="entry name" value="Peptidase_C15"/>
    <property type="match status" value="1"/>
</dbReference>
<keyword evidence="3" id="KW-0645">Protease</keyword>
<dbReference type="PIRSF" id="PIRSF015592">
    <property type="entry name" value="Prld-crbxl_pptds"/>
    <property type="match status" value="1"/>
</dbReference>
<dbReference type="Gene3D" id="3.40.630.20">
    <property type="entry name" value="Peptidase C15, pyroglutamyl peptidase I-like"/>
    <property type="match status" value="1"/>
</dbReference>
<reference evidence="7 8" key="1">
    <citation type="submission" date="2020-09" db="EMBL/GenBank/DDBJ databases">
        <title>Investigation of environmental microbes.</title>
        <authorList>
            <person name="Ou Y."/>
            <person name="Kang Q."/>
        </authorList>
    </citation>
    <scope>NUCLEOTIDE SEQUENCE [LARGE SCALE GENOMIC DNA]</scope>
    <source>
        <strain evidence="7 8">KJZ-14</strain>
    </source>
</reference>
<keyword evidence="8" id="KW-1185">Reference proteome</keyword>
<accession>A0A7H2BFI1</accession>
<evidence type="ECO:0000256" key="5">
    <source>
        <dbReference type="ARBA" id="ARBA00022807"/>
    </source>
</evidence>
<dbReference type="Proteomes" id="UP000516404">
    <property type="component" value="Chromosome"/>
</dbReference>
<dbReference type="CDD" id="cd00501">
    <property type="entry name" value="Peptidase_C15"/>
    <property type="match status" value="1"/>
</dbReference>
<dbReference type="InterPro" id="IPR000816">
    <property type="entry name" value="Peptidase_C15"/>
</dbReference>
<dbReference type="InterPro" id="IPR033694">
    <property type="entry name" value="PGPEP1_Cys_AS"/>
</dbReference>
<feature type="active site" evidence="6">
    <location>
        <position position="146"/>
    </location>
</feature>
<dbReference type="InterPro" id="IPR036440">
    <property type="entry name" value="Peptidase_C15-like_sf"/>
</dbReference>
<dbReference type="GeneID" id="96623371"/>
<evidence type="ECO:0000313" key="7">
    <source>
        <dbReference type="EMBL" id="QNV38427.1"/>
    </source>
</evidence>
<dbReference type="AlphaFoldDB" id="A0A7H2BFI1"/>
<proteinExistence type="inferred from homology"/>
<dbReference type="SUPFAM" id="SSF53182">
    <property type="entry name" value="Pyrrolidone carboxyl peptidase (pyroglutamate aminopeptidase)"/>
    <property type="match status" value="1"/>
</dbReference>
<comment type="catalytic activity">
    <reaction evidence="6">
        <text>Release of an N-terminal pyroglutamyl group from a polypeptide, the second amino acid generally not being Pro.</text>
        <dbReference type="EC" id="3.4.19.3"/>
    </reaction>
</comment>
<protein>
    <recommendedName>
        <fullName evidence="6">Pyroglutamyl-peptidase I</fullName>
        <ecNumber evidence="6">3.4.19.3</ecNumber>
    </recommendedName>
</protein>
<sequence length="221" mass="23982">MKKLLITYFGAFEGVEKNPTQEIAQNVRDLLSETHPHTQVVLTELPVSFAGSTRELEAVLQREKPDAVLSLGVAVGRDKVSLERVAINLDDARIADNDGVESCDQPIRVDGPVAYFSRLPYRELFTSMKDSQLPVEISDTAGTFVCNHVFYELMHALEPTDIPGGFVHIPATRDDDQTSHTAEGMTAHADAGGAEGREIPALPVSTVSDIVACVARALVEL</sequence>
<evidence type="ECO:0000256" key="4">
    <source>
        <dbReference type="ARBA" id="ARBA00022801"/>
    </source>
</evidence>
<keyword evidence="5" id="KW-0788">Thiol protease</keyword>
<comment type="similarity">
    <text evidence="1">Belongs to the peptidase C15 family.</text>
</comment>
<dbReference type="PRINTS" id="PR00706">
    <property type="entry name" value="PYROGLUPTASE"/>
</dbReference>
<dbReference type="EC" id="3.4.19.3" evidence="6"/>
<gene>
    <name evidence="7" type="ORF">IDM49_03925</name>
</gene>
<evidence type="ECO:0000256" key="2">
    <source>
        <dbReference type="ARBA" id="ARBA00022490"/>
    </source>
</evidence>
<name>A0A7H2BFI1_9MICC</name>